<dbReference type="InterPro" id="IPR023494">
    <property type="entry name" value="Cyt_c_bgen_Ccs1/CcsB/ResB"/>
</dbReference>
<comment type="subcellular location">
    <subcellularLocation>
        <location evidence="1">Membrane</location>
        <topology evidence="1">Multi-pass membrane protein</topology>
    </subcellularLocation>
</comment>
<feature type="transmembrane region" description="Helical" evidence="6">
    <location>
        <begin position="171"/>
        <end position="191"/>
    </location>
</feature>
<gene>
    <name evidence="8" type="ORF">CAQU_01450</name>
</gene>
<dbReference type="PANTHER" id="PTHR31566:SF0">
    <property type="entry name" value="CYTOCHROME C BIOGENESIS PROTEIN CCS1, CHLOROPLASTIC"/>
    <property type="match status" value="1"/>
</dbReference>
<keyword evidence="5 6" id="KW-0472">Membrane</keyword>
<dbReference type="KEGG" id="caqu:CAQU_01450"/>
<evidence type="ECO:0000256" key="3">
    <source>
        <dbReference type="ARBA" id="ARBA00022748"/>
    </source>
</evidence>
<evidence type="ECO:0000256" key="5">
    <source>
        <dbReference type="ARBA" id="ARBA00023136"/>
    </source>
</evidence>
<reference evidence="8 9" key="1">
    <citation type="submission" date="2014-08" db="EMBL/GenBank/DDBJ databases">
        <title>Complete genome sequence of Corynebacterium aquilae S-613T(T) (=DSM 44791(T)), isolated from the choana of a healthy golden eagle.</title>
        <authorList>
            <person name="Ruckert C."/>
            <person name="Albersmeier A."/>
            <person name="Winkler A."/>
            <person name="Kalinowski J."/>
        </authorList>
    </citation>
    <scope>NUCLEOTIDE SEQUENCE [LARGE SCALE GENOMIC DNA]</scope>
    <source>
        <strain evidence="8 9">S-613</strain>
    </source>
</reference>
<organism evidence="8 9">
    <name type="scientific">Corynebacterium aquilae DSM 44791</name>
    <dbReference type="NCBI Taxonomy" id="1431546"/>
    <lineage>
        <taxon>Bacteria</taxon>
        <taxon>Bacillati</taxon>
        <taxon>Actinomycetota</taxon>
        <taxon>Actinomycetes</taxon>
        <taxon>Mycobacteriales</taxon>
        <taxon>Corynebacteriaceae</taxon>
        <taxon>Corynebacterium</taxon>
    </lineage>
</organism>
<dbReference type="Pfam" id="PF05140">
    <property type="entry name" value="ResB"/>
    <property type="match status" value="1"/>
</dbReference>
<dbReference type="AlphaFoldDB" id="A0A1L7CDN4"/>
<evidence type="ECO:0000259" key="7">
    <source>
        <dbReference type="Pfam" id="PF05140"/>
    </source>
</evidence>
<name>A0A1L7CDN4_9CORY</name>
<dbReference type="GO" id="GO:0016020">
    <property type="term" value="C:membrane"/>
    <property type="evidence" value="ECO:0007669"/>
    <property type="project" value="UniProtKB-SubCell"/>
</dbReference>
<evidence type="ECO:0000313" key="8">
    <source>
        <dbReference type="EMBL" id="APT83955.1"/>
    </source>
</evidence>
<feature type="transmembrane region" description="Helical" evidence="6">
    <location>
        <begin position="72"/>
        <end position="90"/>
    </location>
</feature>
<sequence>MLRYLKLGWRWLTSMRTALVLLFLLALGAIPGALLPQRSLNQTKVQEFIDNNGKIAEIYDRLQLFDVFSSQWFTAIYVLLFISLIGCIIPRSVEHYRAWRSPAVKAPKNFARLPHHTRGKLPEGVDAKAFIEDAARGLKGWKKTISTPEDDRDGAFSLSAEKGYTRELGNLVFHLGIVGILASMGLGKLVYYEGQVIVVAGAGNSQFCNTAVANYDDIRAGALFDGTNLTPFCVDVHDFKADYLPNGQAEQFNSHISYASGDHVFAPVEQWNTYDLRVNHPLRLDGDRIYLQGHGFAPTVTVTWPDGESRTQTIQFRPDDATTFLSSGVLRFDPPAGMFPDPYERRQNQLAIQGLFAPTAQFTGEKGALLTSVYPAMTNPALAVDIYRGDVGLDSGKGQNIFALDMAQLHSGALQKIDRVNLTKGQSVTLDDGTVVTFDGAKEFVNLQISHDPTQVWVLLASLAMVGGLVTSVVIKRRRIFVRAYPDGSFAMGGLSRTDAAGWGEEFERLASQISGVESHNEQPTEK</sequence>
<keyword evidence="4 6" id="KW-1133">Transmembrane helix</keyword>
<proteinExistence type="predicted"/>
<evidence type="ECO:0000256" key="1">
    <source>
        <dbReference type="ARBA" id="ARBA00004141"/>
    </source>
</evidence>
<dbReference type="EMBL" id="CP009245">
    <property type="protein sequence ID" value="APT83955.1"/>
    <property type="molecule type" value="Genomic_DNA"/>
</dbReference>
<dbReference type="STRING" id="1431546.CAQU_01450"/>
<keyword evidence="2 6" id="KW-0812">Transmembrane</keyword>
<evidence type="ECO:0000256" key="4">
    <source>
        <dbReference type="ARBA" id="ARBA00022989"/>
    </source>
</evidence>
<dbReference type="PANTHER" id="PTHR31566">
    <property type="entry name" value="CYTOCHROME C BIOGENESIS PROTEIN CCS1, CHLOROPLASTIC"/>
    <property type="match status" value="1"/>
</dbReference>
<accession>A0A1L7CDN4</accession>
<evidence type="ECO:0000256" key="6">
    <source>
        <dbReference type="SAM" id="Phobius"/>
    </source>
</evidence>
<feature type="transmembrane region" description="Helical" evidence="6">
    <location>
        <begin position="456"/>
        <end position="475"/>
    </location>
</feature>
<evidence type="ECO:0000256" key="2">
    <source>
        <dbReference type="ARBA" id="ARBA00022692"/>
    </source>
</evidence>
<dbReference type="InterPro" id="IPR007816">
    <property type="entry name" value="ResB-like_domain"/>
</dbReference>
<keyword evidence="9" id="KW-1185">Reference proteome</keyword>
<dbReference type="GO" id="GO:0017004">
    <property type="term" value="P:cytochrome complex assembly"/>
    <property type="evidence" value="ECO:0007669"/>
    <property type="project" value="UniProtKB-KW"/>
</dbReference>
<keyword evidence="3" id="KW-0201">Cytochrome c-type biogenesis</keyword>
<dbReference type="Proteomes" id="UP000185478">
    <property type="component" value="Chromosome"/>
</dbReference>
<feature type="domain" description="ResB-like" evidence="7">
    <location>
        <begin position="15"/>
        <end position="508"/>
    </location>
</feature>
<protein>
    <submittedName>
        <fullName evidence="8">Cytochrome C biogenesis protein ResB</fullName>
    </submittedName>
</protein>
<evidence type="ECO:0000313" key="9">
    <source>
        <dbReference type="Proteomes" id="UP000185478"/>
    </source>
</evidence>